<dbReference type="InterPro" id="IPR007197">
    <property type="entry name" value="rSAM"/>
</dbReference>
<evidence type="ECO:0000313" key="12">
    <source>
        <dbReference type="Proteomes" id="UP001050975"/>
    </source>
</evidence>
<evidence type="ECO:0000256" key="6">
    <source>
        <dbReference type="ARBA" id="ARBA00023004"/>
    </source>
</evidence>
<evidence type="ECO:0000313" key="11">
    <source>
        <dbReference type="EMBL" id="GET35382.1"/>
    </source>
</evidence>
<dbReference type="EMBL" id="BLAY01000001">
    <property type="protein sequence ID" value="GET35382.1"/>
    <property type="molecule type" value="Genomic_DNA"/>
</dbReference>
<dbReference type="CDD" id="cd01335">
    <property type="entry name" value="Radical_SAM"/>
    <property type="match status" value="1"/>
</dbReference>
<evidence type="ECO:0000256" key="4">
    <source>
        <dbReference type="ARBA" id="ARBA00022691"/>
    </source>
</evidence>
<evidence type="ECO:0000259" key="10">
    <source>
        <dbReference type="PROSITE" id="PS51918"/>
    </source>
</evidence>
<dbReference type="InterPro" id="IPR010095">
    <property type="entry name" value="Cas12f1-like_TNB"/>
</dbReference>
<accession>A0AAV3X7P0</accession>
<name>A0AAV3X7P0_9CYAN</name>
<dbReference type="NCBIfam" id="TIGR01766">
    <property type="entry name" value="IS200/IS605 family accessory protein TnpB-like domain"/>
    <property type="match status" value="1"/>
</dbReference>
<keyword evidence="5" id="KW-0479">Metal-binding</keyword>
<dbReference type="SMART" id="SM00729">
    <property type="entry name" value="Elp3"/>
    <property type="match status" value="1"/>
</dbReference>
<evidence type="ECO:0000256" key="9">
    <source>
        <dbReference type="ARBA" id="ARBA00023172"/>
    </source>
</evidence>
<keyword evidence="7" id="KW-0411">Iron-sulfur</keyword>
<evidence type="ECO:0000256" key="3">
    <source>
        <dbReference type="ARBA" id="ARBA00022578"/>
    </source>
</evidence>
<dbReference type="NCBIfam" id="TIGR03975">
    <property type="entry name" value="rSAM_ocin_1"/>
    <property type="match status" value="1"/>
</dbReference>
<protein>
    <submittedName>
        <fullName evidence="11">Transposase, IS605 OrfB</fullName>
    </submittedName>
</protein>
<comment type="caution">
    <text evidence="11">The sequence shown here is derived from an EMBL/GenBank/DDBJ whole genome shotgun (WGS) entry which is preliminary data.</text>
</comment>
<dbReference type="InterPro" id="IPR001959">
    <property type="entry name" value="Transposase"/>
</dbReference>
<dbReference type="InterPro" id="IPR023404">
    <property type="entry name" value="rSAM_horseshoe"/>
</dbReference>
<keyword evidence="12" id="KW-1185">Reference proteome</keyword>
<evidence type="ECO:0000256" key="8">
    <source>
        <dbReference type="ARBA" id="ARBA00023125"/>
    </source>
</evidence>
<dbReference type="PROSITE" id="PS51918">
    <property type="entry name" value="RADICAL_SAM"/>
    <property type="match status" value="1"/>
</dbReference>
<dbReference type="GO" id="GO:0003677">
    <property type="term" value="F:DNA binding"/>
    <property type="evidence" value="ECO:0007669"/>
    <property type="project" value="UniProtKB-KW"/>
</dbReference>
<sequence>MQFTLKLPCQALNGIAESFKSFQELISSYKKGELENKPRPPKYRKSNGMAIATYPKQALKLIGKQVRLPMGQLCKTWFGVEAFWLTMPSNLRFEDIKEVRVLPRNRCFYAEWVYLQKTISVELDPSRVLGIDSGVTNWLTCVSNVDTSFIIDGRHVKSLNQWFNKSVAKIKEGKPQGFWSKRLAHLTEKRNRQMRDAINKAARIVINHCLERKIGRIVFGWNQGIKQEINIGKRNNQAFVQIPTAKLKCRIAQLCKQYGIQFVETEEANTSAASFLDGDTVPKYGEKPTDWKSSGKRVKRGLFRTANNFYVNADANGAANILRKVAGMQGLDLSRLSRGTLTSPPRIFLWKLASVKRSNASLDALLRLLVESPSKRGEGQIHPGLPVQTSRGCWWGQVHHCTFCGLNGASMAYRSKSPERVVEEFDHLAKRYNVTNFIVVDNILDLKYIKTVLPELAKADQSYQLFFETKVNLQREQMATLAAAGIRHIQPGIESMHDEVLKLMDKGTTAIMNVQFLKWARELGIFVGWNFLWGLPKEQDEWYAEMAQWLPLITHLQPPGFGRIQYHRFSPYFQRPQEFGLDLEPYWTYAYVYPLPPDLLTDLAYYFEDKNRDSMTAELKKRPGLRAARAAVVRWNQLWSQLGFGDSQTKQKAPTLSQTDDGQQIKILDTRPVAVKMLYLLQGLESWIYRLCDRARSSRNLLEAIRNEYQSDMSWDDIKPAIDKLRNDKLLLELNGKFLSLAVKEPVAPIPNTPAQSPGGYIDIVQYQLERTDLSAAATCKTN</sequence>
<dbReference type="GO" id="GO:0032196">
    <property type="term" value="P:transposition"/>
    <property type="evidence" value="ECO:0007669"/>
    <property type="project" value="UniProtKB-KW"/>
</dbReference>
<dbReference type="InterPro" id="IPR023984">
    <property type="entry name" value="rSAM_ocin_1"/>
</dbReference>
<feature type="domain" description="Radical SAM core" evidence="10">
    <location>
        <begin position="377"/>
        <end position="594"/>
    </location>
</feature>
<dbReference type="InterPro" id="IPR006638">
    <property type="entry name" value="Elp3/MiaA/NifB-like_rSAM"/>
</dbReference>
<proteinExistence type="inferred from homology"/>
<dbReference type="InterPro" id="IPR051198">
    <property type="entry name" value="BchE-like"/>
</dbReference>
<dbReference type="PANTHER" id="PTHR43409">
    <property type="entry name" value="ANAEROBIC MAGNESIUM-PROTOPORPHYRIN IX MONOMETHYL ESTER CYCLASE-RELATED"/>
    <property type="match status" value="1"/>
</dbReference>
<dbReference type="AlphaFoldDB" id="A0AAV3X7P0"/>
<dbReference type="InterPro" id="IPR058240">
    <property type="entry name" value="rSAM_sf"/>
</dbReference>
<evidence type="ECO:0000256" key="2">
    <source>
        <dbReference type="ARBA" id="ARBA00008761"/>
    </source>
</evidence>
<dbReference type="GO" id="GO:0005829">
    <property type="term" value="C:cytosol"/>
    <property type="evidence" value="ECO:0007669"/>
    <property type="project" value="TreeGrafter"/>
</dbReference>
<dbReference type="GO" id="GO:0051536">
    <property type="term" value="F:iron-sulfur cluster binding"/>
    <property type="evidence" value="ECO:0007669"/>
    <property type="project" value="UniProtKB-KW"/>
</dbReference>
<dbReference type="Gene3D" id="3.80.30.20">
    <property type="entry name" value="tm_1862 like domain"/>
    <property type="match status" value="1"/>
</dbReference>
<keyword evidence="4" id="KW-0949">S-adenosyl-L-methionine</keyword>
<reference evidence="11" key="1">
    <citation type="submission" date="2019-10" db="EMBL/GenBank/DDBJ databases">
        <title>Draft genome sequece of Microseira wollei NIES-4236.</title>
        <authorList>
            <person name="Yamaguchi H."/>
            <person name="Suzuki S."/>
            <person name="Kawachi M."/>
        </authorList>
    </citation>
    <scope>NUCLEOTIDE SEQUENCE</scope>
    <source>
        <strain evidence="11">NIES-4236</strain>
    </source>
</reference>
<dbReference type="SUPFAM" id="SSF102114">
    <property type="entry name" value="Radical SAM enzymes"/>
    <property type="match status" value="1"/>
</dbReference>
<dbReference type="SFLD" id="SFLDS00029">
    <property type="entry name" value="Radical_SAM"/>
    <property type="match status" value="1"/>
</dbReference>
<keyword evidence="3" id="KW-0815">Transposition</keyword>
<keyword evidence="6" id="KW-0408">Iron</keyword>
<dbReference type="Pfam" id="PF04055">
    <property type="entry name" value="Radical_SAM"/>
    <property type="match status" value="1"/>
</dbReference>
<comment type="similarity">
    <text evidence="2">In the C-terminal section; belongs to the transposase 35 family.</text>
</comment>
<dbReference type="NCBIfam" id="NF040570">
    <property type="entry name" value="guided_TnpB"/>
    <property type="match status" value="1"/>
</dbReference>
<dbReference type="Proteomes" id="UP001050975">
    <property type="component" value="Unassembled WGS sequence"/>
</dbReference>
<dbReference type="GO" id="GO:0006310">
    <property type="term" value="P:DNA recombination"/>
    <property type="evidence" value="ECO:0007669"/>
    <property type="project" value="UniProtKB-KW"/>
</dbReference>
<dbReference type="GO" id="GO:0003824">
    <property type="term" value="F:catalytic activity"/>
    <property type="evidence" value="ECO:0007669"/>
    <property type="project" value="InterPro"/>
</dbReference>
<keyword evidence="9" id="KW-0233">DNA recombination</keyword>
<gene>
    <name evidence="11" type="ORF">MiSe_01240</name>
</gene>
<dbReference type="SFLD" id="SFLDF00324">
    <property type="entry name" value="bacteriocin_maturation"/>
    <property type="match status" value="1"/>
</dbReference>
<dbReference type="SFLD" id="SFLDG01082">
    <property type="entry name" value="B12-binding_domain_containing"/>
    <property type="match status" value="1"/>
</dbReference>
<evidence type="ECO:0000256" key="7">
    <source>
        <dbReference type="ARBA" id="ARBA00023014"/>
    </source>
</evidence>
<evidence type="ECO:0000256" key="5">
    <source>
        <dbReference type="ARBA" id="ARBA00022723"/>
    </source>
</evidence>
<dbReference type="GO" id="GO:0046872">
    <property type="term" value="F:metal ion binding"/>
    <property type="evidence" value="ECO:0007669"/>
    <property type="project" value="UniProtKB-KW"/>
</dbReference>
<dbReference type="PANTHER" id="PTHR43409:SF7">
    <property type="entry name" value="BLL1977 PROTEIN"/>
    <property type="match status" value="1"/>
</dbReference>
<comment type="cofactor">
    <cofactor evidence="1">
        <name>[4Fe-4S] cluster</name>
        <dbReference type="ChEBI" id="CHEBI:49883"/>
    </cofactor>
</comment>
<keyword evidence="8" id="KW-0238">DNA-binding</keyword>
<evidence type="ECO:0000256" key="1">
    <source>
        <dbReference type="ARBA" id="ARBA00001966"/>
    </source>
</evidence>
<organism evidence="11 12">
    <name type="scientific">Microseira wollei NIES-4236</name>
    <dbReference type="NCBI Taxonomy" id="2530354"/>
    <lineage>
        <taxon>Bacteria</taxon>
        <taxon>Bacillati</taxon>
        <taxon>Cyanobacteriota</taxon>
        <taxon>Cyanophyceae</taxon>
        <taxon>Oscillatoriophycideae</taxon>
        <taxon>Aerosakkonematales</taxon>
        <taxon>Aerosakkonemataceae</taxon>
        <taxon>Microseira</taxon>
    </lineage>
</organism>
<dbReference type="Pfam" id="PF01385">
    <property type="entry name" value="OrfB_IS605"/>
    <property type="match status" value="1"/>
</dbReference>